<evidence type="ECO:0000256" key="2">
    <source>
        <dbReference type="ARBA" id="ARBA00009260"/>
    </source>
</evidence>
<dbReference type="AlphaFoldDB" id="A0A8B4G5A6"/>
<evidence type="ECO:0000313" key="9">
    <source>
        <dbReference type="Proteomes" id="UP000215465"/>
    </source>
</evidence>
<evidence type="ECO:0000256" key="5">
    <source>
        <dbReference type="ARBA" id="ARBA00022759"/>
    </source>
</evidence>
<name>A0A8B4G5A6_EIKCO</name>
<proteinExistence type="inferred from homology"/>
<comment type="similarity">
    <text evidence="2">Belongs to the phage GPA family.</text>
</comment>
<comment type="function">
    <text evidence="1">Possible endonuclease which induces a single-strand cut and initiates DNA replication.</text>
</comment>
<dbReference type="InterPro" id="IPR008766">
    <property type="entry name" value="Replication_gene_A-like"/>
</dbReference>
<evidence type="ECO:0000256" key="3">
    <source>
        <dbReference type="ARBA" id="ARBA00022705"/>
    </source>
</evidence>
<evidence type="ECO:0000256" key="4">
    <source>
        <dbReference type="ARBA" id="ARBA00022722"/>
    </source>
</evidence>
<evidence type="ECO:0000256" key="1">
    <source>
        <dbReference type="ARBA" id="ARBA00003293"/>
    </source>
</evidence>
<keyword evidence="6" id="KW-0378">Hydrolase</keyword>
<dbReference type="Pfam" id="PF05840">
    <property type="entry name" value="Phage_GPA"/>
    <property type="match status" value="1"/>
</dbReference>
<evidence type="ECO:0000259" key="7">
    <source>
        <dbReference type="Pfam" id="PF05840"/>
    </source>
</evidence>
<evidence type="ECO:0000256" key="6">
    <source>
        <dbReference type="ARBA" id="ARBA00022801"/>
    </source>
</evidence>
<accession>A0A8B4G5A6</accession>
<dbReference type="GO" id="GO:0004519">
    <property type="term" value="F:endonuclease activity"/>
    <property type="evidence" value="ECO:0007669"/>
    <property type="project" value="UniProtKB-KW"/>
</dbReference>
<sequence length="764" mass="87294">MLTQVTPFAQEFLDKMPAAIAEMARQRWLKIANVKPVCKPHALQYEYSDSAANLWLCEFARPFMWNPLPLDLNASDDDIRSYADKQAALFRSRAMYGMNVLKQLKLAEEQGLDDWKSRFAEQIKANNWEAITLRLQDARWWRRFLRRAIGRRLETLLRKDFNLIHRRHWLYVSAPSLQRRRQQKHRNRMMLESLQMVNELGQTFTLAELVEKSNANPAIRRAELMTRIAGFEYIARETGHIGEFITLTCPSRFHAAHHVSGSQNSKYDGSTPAEAQAYLQKVWGRIQASLQRQEIAVYGFRVAEPHHDGTPHWHGLFFMPKEHRQAFRRTVARYACRDSREELGLDYFETKAAAIEQAKLIQATQRRRAIEHGGHVSSIKSLLADMQTEAGFWAAADYRAFRQVDARVNFKAIDWRRGTAAGYIAKYIAKNIDGKNTLGDSVGIDYEADGRNVVETAELVDAWASLHGIRQFQQIGGAPVTTWRELRREGMTAGDYNDTIVRAALAADAGDWGKFTMIMGGATASRSARPIRLYKEDPKELNRYQEPRPPMIRGVFEPETGLVKISRIHEWQMLQGGKAAPWTGVNNSTKSKKVGEVADFELEDDKVFGENPYRGMEPPRCHIPLLREEILQQIDRVLESEAPAIIKEREITILHGALNDLTAKPAINSREAAAQVAAARAAAEQTRAQSDATREYKHHLHHLDRLSPPANRLPETEIDLTPFKTPHRRWPAPKRHDTAESVMAELDTLLARLETEHDALYIVH</sequence>
<dbReference type="GeneID" id="60770683"/>
<dbReference type="RefSeq" id="WP_003821898.1">
    <property type="nucleotide sequence ID" value="NZ_CP082861.1"/>
</dbReference>
<keyword evidence="4" id="KW-0540">Nuclease</keyword>
<dbReference type="KEGG" id="ecor:SAMEA4412678_1785"/>
<reference evidence="8 9" key="1">
    <citation type="submission" date="2017-06" db="EMBL/GenBank/DDBJ databases">
        <authorList>
            <consortium name="Pathogen Informatics"/>
        </authorList>
    </citation>
    <scope>NUCLEOTIDE SEQUENCE [LARGE SCALE GENOMIC DNA]</scope>
    <source>
        <strain evidence="8 9">NCTC10596</strain>
    </source>
</reference>
<gene>
    <name evidence="8" type="ORF">SAMEA4412678_01785</name>
</gene>
<dbReference type="EMBL" id="LT906482">
    <property type="protein sequence ID" value="SNW10145.1"/>
    <property type="molecule type" value="Genomic_DNA"/>
</dbReference>
<keyword evidence="3" id="KW-0235">DNA replication</keyword>
<feature type="domain" description="Replication gene A protein-like" evidence="7">
    <location>
        <begin position="100"/>
        <end position="352"/>
    </location>
</feature>
<keyword evidence="5" id="KW-0255">Endonuclease</keyword>
<dbReference type="GO" id="GO:0016787">
    <property type="term" value="F:hydrolase activity"/>
    <property type="evidence" value="ECO:0007669"/>
    <property type="project" value="UniProtKB-KW"/>
</dbReference>
<dbReference type="GO" id="GO:0006260">
    <property type="term" value="P:DNA replication"/>
    <property type="evidence" value="ECO:0007669"/>
    <property type="project" value="UniProtKB-KW"/>
</dbReference>
<evidence type="ECO:0000313" key="8">
    <source>
        <dbReference type="EMBL" id="SNW10145.1"/>
    </source>
</evidence>
<dbReference type="Proteomes" id="UP000215465">
    <property type="component" value="Chromosome 1"/>
</dbReference>
<protein>
    <submittedName>
        <fullName evidence="8">Bacteriophage replication gene A protein (GPA)</fullName>
    </submittedName>
</protein>
<organism evidence="8 9">
    <name type="scientific">Eikenella corrodens</name>
    <dbReference type="NCBI Taxonomy" id="539"/>
    <lineage>
        <taxon>Bacteria</taxon>
        <taxon>Pseudomonadati</taxon>
        <taxon>Pseudomonadota</taxon>
        <taxon>Betaproteobacteria</taxon>
        <taxon>Neisseriales</taxon>
        <taxon>Neisseriaceae</taxon>
        <taxon>Eikenella</taxon>
    </lineage>
</organism>